<reference evidence="3 4" key="1">
    <citation type="submission" date="2015-04" db="EMBL/GenBank/DDBJ databases">
        <title>The draft genome sequence of Fusarium langsethiae, a T-2/HT-2 mycotoxin producer.</title>
        <authorList>
            <person name="Lysoe E."/>
            <person name="Divon H.H."/>
            <person name="Terzi V."/>
            <person name="Orru L."/>
            <person name="Lamontanara A."/>
            <person name="Kolseth A.-K."/>
            <person name="Frandsen R.J."/>
            <person name="Nielsen K."/>
            <person name="Thrane U."/>
        </authorList>
    </citation>
    <scope>NUCLEOTIDE SEQUENCE [LARGE SCALE GENOMIC DNA]</scope>
    <source>
        <strain evidence="3 4">Fl201059</strain>
    </source>
</reference>
<evidence type="ECO:0000256" key="1">
    <source>
        <dbReference type="ARBA" id="ARBA00038158"/>
    </source>
</evidence>
<dbReference type="SUPFAM" id="SSF53335">
    <property type="entry name" value="S-adenosyl-L-methionine-dependent methyltransferases"/>
    <property type="match status" value="1"/>
</dbReference>
<dbReference type="PANTHER" id="PTHR43591">
    <property type="entry name" value="METHYLTRANSFERASE"/>
    <property type="match status" value="1"/>
</dbReference>
<dbReference type="Pfam" id="PF13489">
    <property type="entry name" value="Methyltransf_23"/>
    <property type="match status" value="1"/>
</dbReference>
<dbReference type="OrthoDB" id="2013972at2759"/>
<comment type="caution">
    <text evidence="3">The sequence shown here is derived from an EMBL/GenBank/DDBJ whole genome shotgun (WGS) entry which is preliminary data.</text>
</comment>
<protein>
    <submittedName>
        <fullName evidence="3">Methyltransferase protein</fullName>
    </submittedName>
</protein>
<dbReference type="GO" id="GO:0032259">
    <property type="term" value="P:methylation"/>
    <property type="evidence" value="ECO:0007669"/>
    <property type="project" value="UniProtKB-KW"/>
</dbReference>
<dbReference type="EMBL" id="JXCE01000362">
    <property type="protein sequence ID" value="KPA37766.1"/>
    <property type="molecule type" value="Genomic_DNA"/>
</dbReference>
<name>A0A0M9ER17_FUSLA</name>
<feature type="region of interest" description="Disordered" evidence="2">
    <location>
        <begin position="1"/>
        <end position="34"/>
    </location>
</feature>
<dbReference type="Proteomes" id="UP000037904">
    <property type="component" value="Unassembled WGS sequence"/>
</dbReference>
<gene>
    <name evidence="3" type="ORF">FLAG1_09408</name>
</gene>
<comment type="similarity">
    <text evidence="1">Belongs to the methyltransferase superfamily. LaeA methyltransferase family.</text>
</comment>
<organism evidence="3 4">
    <name type="scientific">Fusarium langsethiae</name>
    <dbReference type="NCBI Taxonomy" id="179993"/>
    <lineage>
        <taxon>Eukaryota</taxon>
        <taxon>Fungi</taxon>
        <taxon>Dikarya</taxon>
        <taxon>Ascomycota</taxon>
        <taxon>Pezizomycotina</taxon>
        <taxon>Sordariomycetes</taxon>
        <taxon>Hypocreomycetidae</taxon>
        <taxon>Hypocreales</taxon>
        <taxon>Nectriaceae</taxon>
        <taxon>Fusarium</taxon>
    </lineage>
</organism>
<dbReference type="AlphaFoldDB" id="A0A0M9ER17"/>
<evidence type="ECO:0000256" key="2">
    <source>
        <dbReference type="SAM" id="MobiDB-lite"/>
    </source>
</evidence>
<dbReference type="CDD" id="cd02440">
    <property type="entry name" value="AdoMet_MTases"/>
    <property type="match status" value="1"/>
</dbReference>
<keyword evidence="4" id="KW-1185">Reference proteome</keyword>
<sequence>MSSSRDVPYEEATVDDPDHLVADSQDDANSDADSALALSLASSSESLASSIMRHRQENGRSYHAFKEGRYVLPNDEAENDRLDLQHMLFTLTFDGKLSNYPHDKANSPKRVLDAGTGTGVWAIDYAEDHPESQVIGIDLSPTQPSFVPPNLTFYIDDIEDQWTFSYKFDLIYARMMTGSIRDWPKFIQQSYDNLESDGWLELSDILLTLHSDDKTIPKGCAAAKWGDLMLEAAEKFGAPLDSCIRYKQQLLDAGFVDVVETIYKWPTNPWPRDPKFKEMGTWNYENLGNGASGLSLALFTRALGWTAEQVEVFLVDVRRDMKNRAIHGWWPIYVVYGRKP</sequence>
<proteinExistence type="inferred from homology"/>
<dbReference type="InterPro" id="IPR029063">
    <property type="entry name" value="SAM-dependent_MTases_sf"/>
</dbReference>
<evidence type="ECO:0000313" key="4">
    <source>
        <dbReference type="Proteomes" id="UP000037904"/>
    </source>
</evidence>
<dbReference type="GO" id="GO:0008168">
    <property type="term" value="F:methyltransferase activity"/>
    <property type="evidence" value="ECO:0007669"/>
    <property type="project" value="UniProtKB-KW"/>
</dbReference>
<evidence type="ECO:0000313" key="3">
    <source>
        <dbReference type="EMBL" id="KPA37766.1"/>
    </source>
</evidence>
<keyword evidence="3" id="KW-0808">Transferase</keyword>
<dbReference type="PANTHER" id="PTHR43591:SF31">
    <property type="entry name" value="LAEA-LIKE, PUTATIVE (AFU_ORTHOLOGUE AFUA_8G01930)-RELATED"/>
    <property type="match status" value="1"/>
</dbReference>
<dbReference type="Gene3D" id="3.40.50.150">
    <property type="entry name" value="Vaccinia Virus protein VP39"/>
    <property type="match status" value="1"/>
</dbReference>
<accession>A0A0M9ER17</accession>
<keyword evidence="3" id="KW-0489">Methyltransferase</keyword>